<dbReference type="GeneID" id="79266311"/>
<dbReference type="RefSeq" id="WP_276235656.1">
    <property type="nucleotide sequence ID" value="NZ_CP119802.1"/>
</dbReference>
<proteinExistence type="predicted"/>
<organism evidence="1 2">
    <name type="scientific">Halosegnis marinus</name>
    <dbReference type="NCBI Taxonomy" id="3034023"/>
    <lineage>
        <taxon>Archaea</taxon>
        <taxon>Methanobacteriati</taxon>
        <taxon>Methanobacteriota</taxon>
        <taxon>Stenosarchaea group</taxon>
        <taxon>Halobacteria</taxon>
        <taxon>Halobacteriales</taxon>
        <taxon>Natronomonadaceae</taxon>
        <taxon>Halosegnis</taxon>
    </lineage>
</organism>
<name>A0ABD5ZN13_9EURY</name>
<dbReference type="EMBL" id="JBHTAP010000001">
    <property type="protein sequence ID" value="MFC7234643.1"/>
    <property type="molecule type" value="Genomic_DNA"/>
</dbReference>
<sequence>MSAERVDVRCRSCGRRTPLELDGGERFTVACESCGAERNGRYRDDGTVVWS</sequence>
<evidence type="ECO:0000313" key="1">
    <source>
        <dbReference type="EMBL" id="MFC7234643.1"/>
    </source>
</evidence>
<accession>A0ABD5ZN13</accession>
<reference evidence="1 2" key="1">
    <citation type="journal article" date="2019" name="Int. J. Syst. Evol. Microbiol.">
        <title>The Global Catalogue of Microorganisms (GCM) 10K type strain sequencing project: providing services to taxonomists for standard genome sequencing and annotation.</title>
        <authorList>
            <consortium name="The Broad Institute Genomics Platform"/>
            <consortium name="The Broad Institute Genome Sequencing Center for Infectious Disease"/>
            <person name="Wu L."/>
            <person name="Ma J."/>
        </authorList>
    </citation>
    <scope>NUCLEOTIDE SEQUENCE [LARGE SCALE GENOMIC DNA]</scope>
    <source>
        <strain evidence="1 2">DT85</strain>
    </source>
</reference>
<comment type="caution">
    <text evidence="1">The sequence shown here is derived from an EMBL/GenBank/DDBJ whole genome shotgun (WGS) entry which is preliminary data.</text>
</comment>
<evidence type="ECO:0008006" key="3">
    <source>
        <dbReference type="Google" id="ProtNLM"/>
    </source>
</evidence>
<dbReference type="AlphaFoldDB" id="A0ABD5ZN13"/>
<protein>
    <recommendedName>
        <fullName evidence="3">Small CPxCG-related zinc finger protein</fullName>
    </recommendedName>
</protein>
<dbReference type="Proteomes" id="UP001596398">
    <property type="component" value="Unassembled WGS sequence"/>
</dbReference>
<gene>
    <name evidence="1" type="ORF">ACFQJ4_04840</name>
</gene>
<evidence type="ECO:0000313" key="2">
    <source>
        <dbReference type="Proteomes" id="UP001596398"/>
    </source>
</evidence>
<keyword evidence="2" id="KW-1185">Reference proteome</keyword>